<comment type="similarity">
    <text evidence="3">Belongs to the peptidase S9C family.</text>
</comment>
<dbReference type="GO" id="GO:0004252">
    <property type="term" value="F:serine-type endopeptidase activity"/>
    <property type="evidence" value="ECO:0007669"/>
    <property type="project" value="TreeGrafter"/>
</dbReference>
<dbReference type="InterPro" id="IPR001375">
    <property type="entry name" value="Peptidase_S9_cat"/>
</dbReference>
<dbReference type="SUPFAM" id="SSF82171">
    <property type="entry name" value="DPP6 N-terminal domain-like"/>
    <property type="match status" value="1"/>
</dbReference>
<gene>
    <name evidence="11" type="ORF">BWQ96_03711</name>
</gene>
<dbReference type="GO" id="GO:0008242">
    <property type="term" value="F:omega peptidase activity"/>
    <property type="evidence" value="ECO:0007669"/>
    <property type="project" value="UniProtKB-EC"/>
</dbReference>
<comment type="catalytic activity">
    <reaction evidence="1">
        <text>Cleavage of an N-acetyl or N-formyl amino acid from the N-terminus of a polypeptide.</text>
        <dbReference type="EC" id="3.4.19.1"/>
    </reaction>
</comment>
<dbReference type="InterPro" id="IPR045550">
    <property type="entry name" value="AARE_N"/>
</dbReference>
<evidence type="ECO:0000256" key="6">
    <source>
        <dbReference type="ARBA" id="ARBA00018421"/>
    </source>
</evidence>
<comment type="subcellular location">
    <subcellularLocation>
        <location evidence="2">Cytoplasm</location>
    </subcellularLocation>
</comment>
<evidence type="ECO:0000313" key="12">
    <source>
        <dbReference type="Proteomes" id="UP000247409"/>
    </source>
</evidence>
<evidence type="ECO:0000256" key="3">
    <source>
        <dbReference type="ARBA" id="ARBA00010040"/>
    </source>
</evidence>
<evidence type="ECO:0000313" key="11">
    <source>
        <dbReference type="EMBL" id="PXF46476.1"/>
    </source>
</evidence>
<organism evidence="11 12">
    <name type="scientific">Gracilariopsis chorda</name>
    <dbReference type="NCBI Taxonomy" id="448386"/>
    <lineage>
        <taxon>Eukaryota</taxon>
        <taxon>Rhodophyta</taxon>
        <taxon>Florideophyceae</taxon>
        <taxon>Rhodymeniophycidae</taxon>
        <taxon>Gracilariales</taxon>
        <taxon>Gracilariaceae</taxon>
        <taxon>Gracilariopsis</taxon>
    </lineage>
</organism>
<dbReference type="PANTHER" id="PTHR42776:SF4">
    <property type="entry name" value="ACYLAMINO-ACID-RELEASING ENZYME"/>
    <property type="match status" value="1"/>
</dbReference>
<keyword evidence="12" id="KW-1185">Reference proteome</keyword>
<evidence type="ECO:0000256" key="8">
    <source>
        <dbReference type="ARBA" id="ARBA00022801"/>
    </source>
</evidence>
<accession>A0A2V3IWF9</accession>
<dbReference type="InterPro" id="IPR029058">
    <property type="entry name" value="AB_hydrolase_fold"/>
</dbReference>
<dbReference type="STRING" id="448386.A0A2V3IWF9"/>
<dbReference type="OrthoDB" id="416344at2759"/>
<dbReference type="Proteomes" id="UP000247409">
    <property type="component" value="Unassembled WGS sequence"/>
</dbReference>
<dbReference type="InterPro" id="IPR011042">
    <property type="entry name" value="6-blade_b-propeller_TolB-like"/>
</dbReference>
<evidence type="ECO:0000259" key="10">
    <source>
        <dbReference type="Pfam" id="PF19283"/>
    </source>
</evidence>
<comment type="subunit">
    <text evidence="4">Homotetramer.</text>
</comment>
<comment type="caution">
    <text evidence="11">The sequence shown here is derived from an EMBL/GenBank/DDBJ whole genome shotgun (WGS) entry which is preliminary data.</text>
</comment>
<dbReference type="GO" id="GO:0006508">
    <property type="term" value="P:proteolysis"/>
    <property type="evidence" value="ECO:0007669"/>
    <property type="project" value="InterPro"/>
</dbReference>
<dbReference type="Gene3D" id="2.120.10.30">
    <property type="entry name" value="TolB, C-terminal domain"/>
    <property type="match status" value="1"/>
</dbReference>
<sequence length="830" mass="92144">MLFASGMPVGLRSAFLVQNCVRHKRQRALSSSEEVTMTTAPSHSVDSNAKLWAQLCLSSSALRSAHFMSKDASSVTAVWTQRDVIASRRRFYSTTYTLSLGRFVPSAPVEIHNPSATITFYSPTRSKLLRFVTKDGSNENGSSSLLAELWAADGGLLNVWEVPDTTHGPVFTDEWFGRVTWSPDERMVVYVADRPKPRTEKDKEEPRSSWRDPLVFKFHEDARNPLGEAYVTQRSPAIFVANVLSGKVCLASDTPELSSKFIFGEPEWSPDGKWIVATMRRGAYIPVHEASQEEHLLPYDLGIRYCYNRYSAVVLFSAPATIDHVPDMAKTMEVISSSTHSDDFCCNSPRFSQDSKQIIYISTPRKPEAKDTREISPHNQTKILRCVSLRSGKVGVPYTLIDIPTDPTHKDFPGLYLHSLPGNPWIDSNTIVFSTIWGSIYKVLCVTFDTRRGDFEAPEQLHFKNLSLAASEMLIRDGLYDISQGCTEIIDVWDNALLISASNPSTPSQLFLMELSKKYEIDDVKQISSLSESAQELRQHVHSIATYDMVAQDPSTRESFEKCAYLFNDARDSPETRFQITVITPPPRNQATKLVVFPHGGPHVASLNGYSQAAMALLQSGYAVLYVNYRGSLGLGQQSLESLPGNIGVQEINEVVQATKWAIREYSFDRTYVGFVGGSHSGFIGAHASLVPQLFSRTILRNPVVDLAGMVASTDIPDWCFCEAGVAASEGLVPDAEARAKMHECSPVNFVATMSDCGVRPGKTLLQVGGRDKRVPPGQSLVWRRIMNSTFGKDNVVLRWYEKSGHAIDEVPEGDDAWVSALDFLSEMGK</sequence>
<proteinExistence type="inferred from homology"/>
<protein>
    <recommendedName>
        <fullName evidence="6">Acylamino-acid-releasing enzyme</fullName>
        <ecNumber evidence="5">3.4.19.1</ecNumber>
    </recommendedName>
</protein>
<feature type="domain" description="Acylamino-acid-releasing enzyme N-terminal" evidence="10">
    <location>
        <begin position="43"/>
        <end position="447"/>
    </location>
</feature>
<dbReference type="GO" id="GO:0005737">
    <property type="term" value="C:cytoplasm"/>
    <property type="evidence" value="ECO:0007669"/>
    <property type="project" value="UniProtKB-SubCell"/>
</dbReference>
<keyword evidence="7" id="KW-0963">Cytoplasm</keyword>
<evidence type="ECO:0000256" key="1">
    <source>
        <dbReference type="ARBA" id="ARBA00000721"/>
    </source>
</evidence>
<keyword evidence="8" id="KW-0378">Hydrolase</keyword>
<dbReference type="Pfam" id="PF19283">
    <property type="entry name" value="APEH_N"/>
    <property type="match status" value="1"/>
</dbReference>
<dbReference type="EMBL" id="NBIV01000037">
    <property type="protein sequence ID" value="PXF46476.1"/>
    <property type="molecule type" value="Genomic_DNA"/>
</dbReference>
<evidence type="ECO:0000256" key="4">
    <source>
        <dbReference type="ARBA" id="ARBA00011881"/>
    </source>
</evidence>
<dbReference type="Pfam" id="PF00326">
    <property type="entry name" value="Peptidase_S9"/>
    <property type="match status" value="1"/>
</dbReference>
<dbReference type="Gene3D" id="3.40.50.1820">
    <property type="entry name" value="alpha/beta hydrolase"/>
    <property type="match status" value="1"/>
</dbReference>
<evidence type="ECO:0000259" key="9">
    <source>
        <dbReference type="Pfam" id="PF00326"/>
    </source>
</evidence>
<reference evidence="11 12" key="1">
    <citation type="journal article" date="2018" name="Mol. Biol. Evol.">
        <title>Analysis of the draft genome of the red seaweed Gracilariopsis chorda provides insights into genome size evolution in Rhodophyta.</title>
        <authorList>
            <person name="Lee J."/>
            <person name="Yang E.C."/>
            <person name="Graf L."/>
            <person name="Yang J.H."/>
            <person name="Qiu H."/>
            <person name="Zel Zion U."/>
            <person name="Chan C.X."/>
            <person name="Stephens T.G."/>
            <person name="Weber A.P.M."/>
            <person name="Boo G.H."/>
            <person name="Boo S.M."/>
            <person name="Kim K.M."/>
            <person name="Shin Y."/>
            <person name="Jung M."/>
            <person name="Lee S.J."/>
            <person name="Yim H.S."/>
            <person name="Lee J.H."/>
            <person name="Bhattacharya D."/>
            <person name="Yoon H.S."/>
        </authorList>
    </citation>
    <scope>NUCLEOTIDE SEQUENCE [LARGE SCALE GENOMIC DNA]</scope>
    <source>
        <strain evidence="11 12">SKKU-2015</strain>
        <tissue evidence="11">Whole body</tissue>
    </source>
</reference>
<dbReference type="AlphaFoldDB" id="A0A2V3IWF9"/>
<dbReference type="PANTHER" id="PTHR42776">
    <property type="entry name" value="SERINE PEPTIDASE S9 FAMILY MEMBER"/>
    <property type="match status" value="1"/>
</dbReference>
<feature type="domain" description="Peptidase S9 prolyl oligopeptidase catalytic" evidence="9">
    <location>
        <begin position="613"/>
        <end position="826"/>
    </location>
</feature>
<name>A0A2V3IWF9_9FLOR</name>
<evidence type="ECO:0000256" key="7">
    <source>
        <dbReference type="ARBA" id="ARBA00022490"/>
    </source>
</evidence>
<evidence type="ECO:0000256" key="2">
    <source>
        <dbReference type="ARBA" id="ARBA00004496"/>
    </source>
</evidence>
<dbReference type="SUPFAM" id="SSF53474">
    <property type="entry name" value="alpha/beta-Hydrolases"/>
    <property type="match status" value="1"/>
</dbReference>
<dbReference type="EC" id="3.4.19.1" evidence="5"/>
<evidence type="ECO:0000256" key="5">
    <source>
        <dbReference type="ARBA" id="ARBA00012917"/>
    </source>
</evidence>